<dbReference type="Pfam" id="PF20151">
    <property type="entry name" value="DUF6533"/>
    <property type="match status" value="1"/>
</dbReference>
<proteinExistence type="predicted"/>
<evidence type="ECO:0000256" key="1">
    <source>
        <dbReference type="SAM" id="Phobius"/>
    </source>
</evidence>
<dbReference type="EMBL" id="KZ084096">
    <property type="protein sequence ID" value="OSD04463.1"/>
    <property type="molecule type" value="Genomic_DNA"/>
</dbReference>
<keyword evidence="1" id="KW-0812">Transmembrane</keyword>
<evidence type="ECO:0000259" key="2">
    <source>
        <dbReference type="Pfam" id="PF20151"/>
    </source>
</evidence>
<evidence type="ECO:0000313" key="3">
    <source>
        <dbReference type="EMBL" id="OSD04463.1"/>
    </source>
</evidence>
<feature type="transmembrane region" description="Helical" evidence="1">
    <location>
        <begin position="217"/>
        <end position="237"/>
    </location>
</feature>
<gene>
    <name evidence="3" type="ORF">PYCCODRAFT_1407359</name>
</gene>
<keyword evidence="4" id="KW-1185">Reference proteome</keyword>
<organism evidence="3 4">
    <name type="scientific">Trametes coccinea (strain BRFM310)</name>
    <name type="common">Pycnoporus coccineus</name>
    <dbReference type="NCBI Taxonomy" id="1353009"/>
    <lineage>
        <taxon>Eukaryota</taxon>
        <taxon>Fungi</taxon>
        <taxon>Dikarya</taxon>
        <taxon>Basidiomycota</taxon>
        <taxon>Agaricomycotina</taxon>
        <taxon>Agaricomycetes</taxon>
        <taxon>Polyporales</taxon>
        <taxon>Polyporaceae</taxon>
        <taxon>Trametes</taxon>
    </lineage>
</organism>
<evidence type="ECO:0000313" key="4">
    <source>
        <dbReference type="Proteomes" id="UP000193067"/>
    </source>
</evidence>
<protein>
    <recommendedName>
        <fullName evidence="2">DUF6533 domain-containing protein</fullName>
    </recommendedName>
</protein>
<feature type="transmembrane region" description="Helical" evidence="1">
    <location>
        <begin position="97"/>
        <end position="116"/>
    </location>
</feature>
<dbReference type="AlphaFoldDB" id="A0A1Y2IUY7"/>
<reference evidence="3 4" key="1">
    <citation type="journal article" date="2015" name="Biotechnol. Biofuels">
        <title>Enhanced degradation of softwood versus hardwood by the white-rot fungus Pycnoporus coccineus.</title>
        <authorList>
            <person name="Couturier M."/>
            <person name="Navarro D."/>
            <person name="Chevret D."/>
            <person name="Henrissat B."/>
            <person name="Piumi F."/>
            <person name="Ruiz-Duenas F.J."/>
            <person name="Martinez A.T."/>
            <person name="Grigoriev I.V."/>
            <person name="Riley R."/>
            <person name="Lipzen A."/>
            <person name="Berrin J.G."/>
            <person name="Master E.R."/>
            <person name="Rosso M.N."/>
        </authorList>
    </citation>
    <scope>NUCLEOTIDE SEQUENCE [LARGE SCALE GENOMIC DNA]</scope>
    <source>
        <strain evidence="3 4">BRFM310</strain>
    </source>
</reference>
<feature type="transmembrane region" description="Helical" evidence="1">
    <location>
        <begin position="249"/>
        <end position="268"/>
    </location>
</feature>
<feature type="transmembrane region" description="Helical" evidence="1">
    <location>
        <begin position="177"/>
        <end position="196"/>
    </location>
</feature>
<sequence length="350" mass="39537">MHGKIVARDLFTLDAQYFQDLFVTRCLSVAGYAILVYECLATFPDEVQYIWPTRWSTVKIIYILNRYGNLLQIALANAQLTGIWWNQSPPFCFRVTLVLSFFQFSSFASIHVLVLLRAWATWGRRKRMLTLLVALFVTYASVSIVMLTYGIVKAGYNAYPYSSVTRTCIGVLPADAWVLWVPSLVLECAIFFLTMVSVRQYRVHRRFKDQPALVQVICRDAIAYFFVTLFSSLFNILVWTRDTNRPLNMLSNTFTLCLMIVAGQRLVLDLRKETDYNSLSTTRLGREIERAIEALPPSRTPSPIVFVDRAAARCPSPQAAAAASCEPYECGNRSSLDDVARGSGVAVVVV</sequence>
<name>A0A1Y2IUY7_TRAC3</name>
<keyword evidence="1" id="KW-0472">Membrane</keyword>
<feature type="transmembrane region" description="Helical" evidence="1">
    <location>
        <begin position="128"/>
        <end position="152"/>
    </location>
</feature>
<dbReference type="Proteomes" id="UP000193067">
    <property type="component" value="Unassembled WGS sequence"/>
</dbReference>
<accession>A0A1Y2IUY7</accession>
<keyword evidence="1" id="KW-1133">Transmembrane helix</keyword>
<feature type="domain" description="DUF6533" evidence="2">
    <location>
        <begin position="26"/>
        <end position="68"/>
    </location>
</feature>
<dbReference type="OrthoDB" id="3354157at2759"/>
<dbReference type="InterPro" id="IPR045340">
    <property type="entry name" value="DUF6533"/>
</dbReference>